<dbReference type="Proteomes" id="UP000679220">
    <property type="component" value="Unassembled WGS sequence"/>
</dbReference>
<evidence type="ECO:0000313" key="2">
    <source>
        <dbReference type="Proteomes" id="UP000679220"/>
    </source>
</evidence>
<organism evidence="1 2">
    <name type="scientific">Carboxylicivirga sediminis</name>
    <dbReference type="NCBI Taxonomy" id="2006564"/>
    <lineage>
        <taxon>Bacteria</taxon>
        <taxon>Pseudomonadati</taxon>
        <taxon>Bacteroidota</taxon>
        <taxon>Bacteroidia</taxon>
        <taxon>Marinilabiliales</taxon>
        <taxon>Marinilabiliaceae</taxon>
        <taxon>Carboxylicivirga</taxon>
    </lineage>
</organism>
<keyword evidence="2" id="KW-1185">Reference proteome</keyword>
<reference evidence="1" key="1">
    <citation type="journal article" date="2018" name="Int. J. Syst. Evol. Microbiol.">
        <title>Carboxylicivirga sediminis sp. nov., isolated from coastal sediment.</title>
        <authorList>
            <person name="Wang F.Q."/>
            <person name="Ren L.H."/>
            <person name="Zou R.J."/>
            <person name="Sun Y.Z."/>
            <person name="Liu X.J."/>
            <person name="Jiang F."/>
            <person name="Liu L.J."/>
        </authorList>
    </citation>
    <scope>NUCLEOTIDE SEQUENCE</scope>
    <source>
        <strain evidence="1">JR1</strain>
    </source>
</reference>
<sequence length="124" mass="13623">MKELVPYVNLETVKGTSGKIEQFIVRTVSYLPDDSTITKSGEGEVADNVYYRPLTITYTGTSSTFKTFDVDFTINRKDVGLLERGVNVKLKSAVVVAQSADVAMLSDDDDGQGQVVEYDDLTMP</sequence>
<gene>
    <name evidence="1" type="ORF">KDU71_12250</name>
</gene>
<evidence type="ECO:0000313" key="1">
    <source>
        <dbReference type="EMBL" id="MBR8536334.1"/>
    </source>
</evidence>
<name>A0A941F4L7_9BACT</name>
<accession>A0A941F4L7</accession>
<proteinExistence type="predicted"/>
<dbReference type="RefSeq" id="WP_212191366.1">
    <property type="nucleotide sequence ID" value="NZ_JAGTAR010000018.1"/>
</dbReference>
<protein>
    <submittedName>
        <fullName evidence="1">Uncharacterized protein</fullName>
    </submittedName>
</protein>
<dbReference type="EMBL" id="JAGTAR010000018">
    <property type="protein sequence ID" value="MBR8536334.1"/>
    <property type="molecule type" value="Genomic_DNA"/>
</dbReference>
<dbReference type="AlphaFoldDB" id="A0A941F4L7"/>
<comment type="caution">
    <text evidence="1">The sequence shown here is derived from an EMBL/GenBank/DDBJ whole genome shotgun (WGS) entry which is preliminary data.</text>
</comment>
<reference evidence="1" key="2">
    <citation type="submission" date="2021-04" db="EMBL/GenBank/DDBJ databases">
        <authorList>
            <person name="Zhang T."/>
            <person name="Zhang Y."/>
            <person name="Lu D."/>
            <person name="Zuo D."/>
            <person name="Du Z."/>
        </authorList>
    </citation>
    <scope>NUCLEOTIDE SEQUENCE</scope>
    <source>
        <strain evidence="1">JR1</strain>
    </source>
</reference>